<evidence type="ECO:0000313" key="1">
    <source>
        <dbReference type="EMBL" id="MCK0086921.1"/>
    </source>
</evidence>
<dbReference type="RefSeq" id="WP_024729851.1">
    <property type="nucleotide sequence ID" value="NZ_JAINVB010000001.1"/>
</dbReference>
<dbReference type="EMBL" id="JAINVB010000001">
    <property type="protein sequence ID" value="MCK0086921.1"/>
    <property type="molecule type" value="Genomic_DNA"/>
</dbReference>
<comment type="caution">
    <text evidence="1">The sequence shown here is derived from an EMBL/GenBank/DDBJ whole genome shotgun (WGS) entry which is preliminary data.</text>
</comment>
<accession>A0AAW5F3N2</accession>
<gene>
    <name evidence="1" type="ORF">K5I21_13760</name>
</gene>
<reference evidence="1" key="1">
    <citation type="journal article" date="2022" name="Cell Host Microbe">
        <title>Colonization of the live biotherapeutic product VE303 and modulation of the microbiota and metabolites in healthy volunteers.</title>
        <authorList>
            <person name="Dsouza M."/>
            <person name="Menon R."/>
            <person name="Crossette E."/>
            <person name="Bhattarai S.K."/>
            <person name="Schneider J."/>
            <person name="Kim Y.G."/>
            <person name="Reddy S."/>
            <person name="Caballero S."/>
            <person name="Felix C."/>
            <person name="Cornacchione L."/>
            <person name="Hendrickson J."/>
            <person name="Watson A.R."/>
            <person name="Minot S.S."/>
            <person name="Greenfield N."/>
            <person name="Schopf L."/>
            <person name="Szabady R."/>
            <person name="Patarroyo J."/>
            <person name="Smith W."/>
            <person name="Harrison P."/>
            <person name="Kuijper E.J."/>
            <person name="Kelly C.P."/>
            <person name="Olle B."/>
            <person name="Bobilev D."/>
            <person name="Silber J.L."/>
            <person name="Bucci V."/>
            <person name="Roberts B."/>
            <person name="Faith J."/>
            <person name="Norman J.M."/>
        </authorList>
    </citation>
    <scope>NUCLEOTIDE SEQUENCE</scope>
    <source>
        <strain evidence="1">VE303-04</strain>
    </source>
</reference>
<organism evidence="1 2">
    <name type="scientific">Clostridium symbiosum</name>
    <name type="common">Bacteroides symbiosus</name>
    <dbReference type="NCBI Taxonomy" id="1512"/>
    <lineage>
        <taxon>Bacteria</taxon>
        <taxon>Bacillati</taxon>
        <taxon>Bacillota</taxon>
        <taxon>Clostridia</taxon>
        <taxon>Lachnospirales</taxon>
        <taxon>Lachnospiraceae</taxon>
        <taxon>Otoolea</taxon>
    </lineage>
</organism>
<dbReference type="AlphaFoldDB" id="A0AAW5F3N2"/>
<name>A0AAW5F3N2_CLOSY</name>
<sequence length="118" mass="13413">MKLSEDEAKRFLERLCPLQETEQQLLCPRCGRNELYSGLYFFLNSLSRYAHVYICEKCWMDEALREIDGNPVPLTSWNAVLPFVLRGEIPPSDSPCQDTNASAGLMQTGEIHNSSQTV</sequence>
<proteinExistence type="predicted"/>
<protein>
    <submittedName>
        <fullName evidence="1">Uncharacterized protein</fullName>
    </submittedName>
</protein>
<dbReference type="Proteomes" id="UP001203136">
    <property type="component" value="Unassembled WGS sequence"/>
</dbReference>
<evidence type="ECO:0000313" key="2">
    <source>
        <dbReference type="Proteomes" id="UP001203136"/>
    </source>
</evidence>